<evidence type="ECO:0000256" key="1">
    <source>
        <dbReference type="SAM" id="Phobius"/>
    </source>
</evidence>
<dbReference type="AlphaFoldDB" id="A0A4W5LMM4"/>
<dbReference type="GeneTree" id="ENSGT00980000199324"/>
<keyword evidence="3" id="KW-1185">Reference proteome</keyword>
<dbReference type="Ensembl" id="ENSHHUT00000028449.1">
    <property type="protein sequence ID" value="ENSHHUP00000027361.1"/>
    <property type="gene ID" value="ENSHHUG00000017347.1"/>
</dbReference>
<keyword evidence="1" id="KW-1133">Transmembrane helix</keyword>
<keyword evidence="1" id="KW-0472">Membrane</keyword>
<sequence length="68" mass="7457">MYMLACGVVFFPGLFFITRKVLESAAKNWNDADVFVVSERLLSSVYATLATIVGFIIATASSDVMSDR</sequence>
<reference evidence="3" key="1">
    <citation type="submission" date="2018-06" db="EMBL/GenBank/DDBJ databases">
        <title>Genome assembly of Danube salmon.</title>
        <authorList>
            <person name="Macqueen D.J."/>
            <person name="Gundappa M.K."/>
        </authorList>
    </citation>
    <scope>NUCLEOTIDE SEQUENCE [LARGE SCALE GENOMIC DNA]</scope>
</reference>
<evidence type="ECO:0000313" key="3">
    <source>
        <dbReference type="Proteomes" id="UP000314982"/>
    </source>
</evidence>
<evidence type="ECO:0000313" key="2">
    <source>
        <dbReference type="Ensembl" id="ENSHHUP00000027361.1"/>
    </source>
</evidence>
<proteinExistence type="predicted"/>
<accession>A0A4W5LMM4</accession>
<reference evidence="2" key="2">
    <citation type="submission" date="2025-08" db="UniProtKB">
        <authorList>
            <consortium name="Ensembl"/>
        </authorList>
    </citation>
    <scope>IDENTIFICATION</scope>
</reference>
<organism evidence="2 3">
    <name type="scientific">Hucho hucho</name>
    <name type="common">huchen</name>
    <dbReference type="NCBI Taxonomy" id="62062"/>
    <lineage>
        <taxon>Eukaryota</taxon>
        <taxon>Metazoa</taxon>
        <taxon>Chordata</taxon>
        <taxon>Craniata</taxon>
        <taxon>Vertebrata</taxon>
        <taxon>Euteleostomi</taxon>
        <taxon>Actinopterygii</taxon>
        <taxon>Neopterygii</taxon>
        <taxon>Teleostei</taxon>
        <taxon>Protacanthopterygii</taxon>
        <taxon>Salmoniformes</taxon>
        <taxon>Salmonidae</taxon>
        <taxon>Salmoninae</taxon>
        <taxon>Hucho</taxon>
    </lineage>
</organism>
<protein>
    <submittedName>
        <fullName evidence="2">Uncharacterized protein</fullName>
    </submittedName>
</protein>
<dbReference type="Proteomes" id="UP000314982">
    <property type="component" value="Unassembled WGS sequence"/>
</dbReference>
<reference evidence="2" key="3">
    <citation type="submission" date="2025-09" db="UniProtKB">
        <authorList>
            <consortium name="Ensembl"/>
        </authorList>
    </citation>
    <scope>IDENTIFICATION</scope>
</reference>
<keyword evidence="1" id="KW-0812">Transmembrane</keyword>
<name>A0A4W5LMM4_9TELE</name>
<feature type="transmembrane region" description="Helical" evidence="1">
    <location>
        <begin position="41"/>
        <end position="60"/>
    </location>
</feature>
<dbReference type="STRING" id="62062.ENSHHUP00000027361"/>